<dbReference type="EMBL" id="JBCHKQ010000001">
    <property type="protein sequence ID" value="MEM5947386.1"/>
    <property type="molecule type" value="Genomic_DNA"/>
</dbReference>
<comment type="caution">
    <text evidence="2">The sequence shown here is derived from an EMBL/GenBank/DDBJ whole genome shotgun (WGS) entry which is preliminary data.</text>
</comment>
<evidence type="ECO:0000256" key="1">
    <source>
        <dbReference type="SAM" id="Phobius"/>
    </source>
</evidence>
<gene>
    <name evidence="2" type="ORF">WKV44_02405</name>
</gene>
<accession>A0ABU9UA97</accession>
<keyword evidence="1" id="KW-1133">Transmembrane helix</keyword>
<reference evidence="2 3" key="1">
    <citation type="submission" date="2024-03" db="EMBL/GenBank/DDBJ databases">
        <title>Ignisphaera cupida sp. nov., a hyperthermophilic hydrolytic archaeon from a hot spring of Kamchatka, and proposal of Ignisphaeraceae fam. nov.</title>
        <authorList>
            <person name="Podosokorskaya O.A."/>
            <person name="Elcheninov A.G."/>
            <person name="Maltseva A.I."/>
            <person name="Zayulina K.S."/>
            <person name="Novikov A."/>
            <person name="Merkel A.Y."/>
        </authorList>
    </citation>
    <scope>NUCLEOTIDE SEQUENCE [LARGE SCALE GENOMIC DNA]</scope>
    <source>
        <strain evidence="2 3">38H-sp</strain>
    </source>
</reference>
<keyword evidence="1" id="KW-0812">Transmembrane</keyword>
<dbReference type="Proteomes" id="UP001466331">
    <property type="component" value="Unassembled WGS sequence"/>
</dbReference>
<dbReference type="RefSeq" id="WP_420068835.1">
    <property type="nucleotide sequence ID" value="NZ_JBCHKQ010000001.1"/>
</dbReference>
<proteinExistence type="predicted"/>
<name>A0ABU9UA97_9SPIR</name>
<protein>
    <submittedName>
        <fullName evidence="2">Uncharacterized protein</fullName>
    </submittedName>
</protein>
<keyword evidence="1" id="KW-0472">Membrane</keyword>
<keyword evidence="3" id="KW-1185">Reference proteome</keyword>
<organism evidence="2 3">
    <name type="scientific">Rarispira pelagica</name>
    <dbReference type="NCBI Taxonomy" id="3141764"/>
    <lineage>
        <taxon>Bacteria</taxon>
        <taxon>Pseudomonadati</taxon>
        <taxon>Spirochaetota</taxon>
        <taxon>Spirochaetia</taxon>
        <taxon>Winmispirales</taxon>
        <taxon>Winmispiraceae</taxon>
        <taxon>Rarispira</taxon>
    </lineage>
</organism>
<evidence type="ECO:0000313" key="2">
    <source>
        <dbReference type="EMBL" id="MEM5947386.1"/>
    </source>
</evidence>
<sequence length="151" mass="17563">MGRRDRESWEERKKRREERAEEEIITGGAMMLVFGFMMISLTGWLIFPFVFAGLIPFTHGIRRLIQRNLRNRLDSKPKKPASIEKQILMSAKEHNGVVTPTIIALETDLNLKESEKELQKLAEEGHASMEITRNGTIEYHFPEFKKELPPQ</sequence>
<feature type="transmembrane region" description="Helical" evidence="1">
    <location>
        <begin position="20"/>
        <end position="39"/>
    </location>
</feature>
<evidence type="ECO:0000313" key="3">
    <source>
        <dbReference type="Proteomes" id="UP001466331"/>
    </source>
</evidence>